<keyword evidence="2" id="KW-1277">Toxin-antitoxin system</keyword>
<dbReference type="PANTHER" id="PTHR38039">
    <property type="entry name" value="TOXIN YOEB"/>
    <property type="match status" value="1"/>
</dbReference>
<proteinExistence type="inferred from homology"/>
<evidence type="ECO:0000256" key="1">
    <source>
        <dbReference type="ARBA" id="ARBA00008172"/>
    </source>
</evidence>
<dbReference type="EMBL" id="SWMU01000001">
    <property type="protein sequence ID" value="TKS57704.1"/>
    <property type="molecule type" value="Genomic_DNA"/>
</dbReference>
<evidence type="ECO:0000256" key="4">
    <source>
        <dbReference type="ARBA" id="ARBA00022759"/>
    </source>
</evidence>
<dbReference type="AlphaFoldDB" id="A0A4U5TVR6"/>
<comment type="caution">
    <text evidence="7">The sequence shown here is derived from an EMBL/GenBank/DDBJ whole genome shotgun (WGS) entry which is preliminary data.</text>
</comment>
<evidence type="ECO:0000256" key="6">
    <source>
        <dbReference type="ARBA" id="ARBA00030388"/>
    </source>
</evidence>
<evidence type="ECO:0000256" key="5">
    <source>
        <dbReference type="ARBA" id="ARBA00022801"/>
    </source>
</evidence>
<accession>A0A4U5TVR6</accession>
<dbReference type="GO" id="GO:0016787">
    <property type="term" value="F:hydrolase activity"/>
    <property type="evidence" value="ECO:0007669"/>
    <property type="project" value="UniProtKB-KW"/>
</dbReference>
<dbReference type="OrthoDB" id="9801102at2"/>
<dbReference type="SUPFAM" id="SSF143011">
    <property type="entry name" value="RelE-like"/>
    <property type="match status" value="1"/>
</dbReference>
<keyword evidence="4" id="KW-0255">Endonuclease</keyword>
<dbReference type="GO" id="GO:0006401">
    <property type="term" value="P:RNA catabolic process"/>
    <property type="evidence" value="ECO:0007669"/>
    <property type="project" value="InterPro"/>
</dbReference>
<dbReference type="Pfam" id="PF06769">
    <property type="entry name" value="YoeB_toxin"/>
    <property type="match status" value="1"/>
</dbReference>
<gene>
    <name evidence="7" type="ORF">FCN74_03355</name>
</gene>
<keyword evidence="5" id="KW-0378">Hydrolase</keyword>
<dbReference type="PANTHER" id="PTHR38039:SF1">
    <property type="entry name" value="TOXIN YOEB"/>
    <property type="match status" value="1"/>
</dbReference>
<reference evidence="7 8" key="1">
    <citation type="submission" date="2019-04" db="EMBL/GenBank/DDBJ databases">
        <title>Psychroflexus halotolerans sp. nov., isolated from a marine solar saltern.</title>
        <authorList>
            <person name="Feng X."/>
        </authorList>
    </citation>
    <scope>NUCLEOTIDE SEQUENCE [LARGE SCALE GENOMIC DNA]</scope>
    <source>
        <strain evidence="7 8">WDS2C27</strain>
    </source>
</reference>
<protein>
    <recommendedName>
        <fullName evidence="6">Putative mRNA interferase YoeB</fullName>
    </recommendedName>
</protein>
<dbReference type="GO" id="GO:0004519">
    <property type="term" value="F:endonuclease activity"/>
    <property type="evidence" value="ECO:0007669"/>
    <property type="project" value="UniProtKB-KW"/>
</dbReference>
<evidence type="ECO:0000313" key="7">
    <source>
        <dbReference type="EMBL" id="TKS57704.1"/>
    </source>
</evidence>
<evidence type="ECO:0000313" key="8">
    <source>
        <dbReference type="Proteomes" id="UP000306552"/>
    </source>
</evidence>
<dbReference type="NCBIfam" id="TIGR02116">
    <property type="entry name" value="toxin_Txe_YoeB"/>
    <property type="match status" value="1"/>
</dbReference>
<sequence length="53" mass="6180">MHPYSGSGNPEQLKHNLSGFWSRRLNKKDRLIYEIIEKPDKKVVVISALGHYE</sequence>
<keyword evidence="8" id="KW-1185">Reference proteome</keyword>
<organism evidence="7 8">
    <name type="scientific">Mesohalobacter halotolerans</name>
    <dbReference type="NCBI Taxonomy" id="1883405"/>
    <lineage>
        <taxon>Bacteria</taxon>
        <taxon>Pseudomonadati</taxon>
        <taxon>Bacteroidota</taxon>
        <taxon>Flavobacteriia</taxon>
        <taxon>Flavobacteriales</taxon>
        <taxon>Flavobacteriaceae</taxon>
        <taxon>Mesohalobacter</taxon>
    </lineage>
</organism>
<keyword evidence="3" id="KW-0540">Nuclease</keyword>
<dbReference type="InterPro" id="IPR035093">
    <property type="entry name" value="RelE/ParE_toxin_dom_sf"/>
</dbReference>
<evidence type="ECO:0000256" key="2">
    <source>
        <dbReference type="ARBA" id="ARBA00022649"/>
    </source>
</evidence>
<dbReference type="Gene3D" id="3.30.2310.20">
    <property type="entry name" value="RelE-like"/>
    <property type="match status" value="1"/>
</dbReference>
<evidence type="ECO:0000256" key="3">
    <source>
        <dbReference type="ARBA" id="ARBA00022722"/>
    </source>
</evidence>
<dbReference type="Proteomes" id="UP000306552">
    <property type="component" value="Unassembled WGS sequence"/>
</dbReference>
<dbReference type="InterPro" id="IPR009614">
    <property type="entry name" value="YoeB_toxin"/>
</dbReference>
<comment type="similarity">
    <text evidence="1">Belongs to the YoeB family.</text>
</comment>
<name>A0A4U5TVR6_9FLAO</name>